<evidence type="ECO:0000256" key="3">
    <source>
        <dbReference type="ARBA" id="ARBA00022448"/>
    </source>
</evidence>
<protein>
    <submittedName>
        <fullName evidence="12">General secretion pathway protein D</fullName>
    </submittedName>
</protein>
<dbReference type="GO" id="GO:0009279">
    <property type="term" value="C:cell outer membrane"/>
    <property type="evidence" value="ECO:0007669"/>
    <property type="project" value="UniProtKB-SubCell"/>
</dbReference>
<evidence type="ECO:0000259" key="11">
    <source>
        <dbReference type="Pfam" id="PF03958"/>
    </source>
</evidence>
<sequence length="530" mass="57507">RNPLSGQVSTLGSDHPDQLMTKIFRIKHIPVEEVMTMLKSMNNKAKLISNKDSNLLIVSDKAGNVEKMEQLIANIDRKSDSSIELIPLQYANAQDVADTLSQLLESANALGPQSKIVADTRTNSVIVNANPALKSKIMNIIARLDVALDTNTQAQVIYLKYAAADKLVPILENLAKAGQGENDDNNVSIQAHTETNSLVINAPPAVYRNVQQAIDMLDIRRQQVLIEAIIVDISVDNSRELGVDWFAPIAGDSDDGIVGGSFTGNTLPNLGADSSLDVFGSLLGAGLNLGYLNFGTGNDGEQIFKFGGLLKALATNGNNNILSTPSVVTLNHQEATLSVGQEVPFITGQFSATGSSDVNGSPNPFTTIQREDVGLSLTVTPHINEGGQIVVDISQEISSIDATTVSPVDVVTNKRTLSTSVMIPDNSILVLGGLMDDSVQETIRKVPVLGDIPLLKNLFRTKKRTRVKRNLMIFIHPQILRDDLHQEAVTKKLYNEIRQQQLDELTPEKFRRGEPILPELDIKSEDSGNQ</sequence>
<reference evidence="12" key="1">
    <citation type="submission" date="2018-06" db="EMBL/GenBank/DDBJ databases">
        <authorList>
            <person name="Zhirakovskaya E."/>
        </authorList>
    </citation>
    <scope>NUCLEOTIDE SEQUENCE</scope>
</reference>
<comment type="subcellular location">
    <subcellularLocation>
        <location evidence="1">Cell outer membrane</location>
    </subcellularLocation>
</comment>
<keyword evidence="7" id="KW-0472">Membrane</keyword>
<evidence type="ECO:0000256" key="2">
    <source>
        <dbReference type="ARBA" id="ARBA00006980"/>
    </source>
</evidence>
<keyword evidence="4" id="KW-0812">Transmembrane</keyword>
<dbReference type="InterPro" id="IPR005644">
    <property type="entry name" value="NolW-like"/>
</dbReference>
<dbReference type="GO" id="GO:0015627">
    <property type="term" value="C:type II protein secretion system complex"/>
    <property type="evidence" value="ECO:0007669"/>
    <property type="project" value="InterPro"/>
</dbReference>
<accession>A0A3B0W4M7</accession>
<feature type="non-terminal residue" evidence="12">
    <location>
        <position position="1"/>
    </location>
</feature>
<evidence type="ECO:0000256" key="8">
    <source>
        <dbReference type="ARBA" id="ARBA00023237"/>
    </source>
</evidence>
<evidence type="ECO:0000256" key="5">
    <source>
        <dbReference type="ARBA" id="ARBA00022729"/>
    </source>
</evidence>
<feature type="region of interest" description="Disordered" evidence="9">
    <location>
        <begin position="511"/>
        <end position="530"/>
    </location>
</feature>
<feature type="domain" description="NolW-like" evidence="11">
    <location>
        <begin position="84"/>
        <end position="147"/>
    </location>
</feature>
<dbReference type="Gene3D" id="3.30.1370.120">
    <property type="match status" value="3"/>
</dbReference>
<keyword evidence="4" id="KW-1134">Transmembrane beta strand</keyword>
<dbReference type="InterPro" id="IPR038591">
    <property type="entry name" value="NolW-like_sf"/>
</dbReference>
<proteinExistence type="inferred from homology"/>
<dbReference type="InterPro" id="IPR004846">
    <property type="entry name" value="T2SS/T3SS_dom"/>
</dbReference>
<dbReference type="EMBL" id="UOFA01000098">
    <property type="protein sequence ID" value="VAW44239.1"/>
    <property type="molecule type" value="Genomic_DNA"/>
</dbReference>
<keyword evidence="6" id="KW-0653">Protein transport</keyword>
<evidence type="ECO:0000259" key="10">
    <source>
        <dbReference type="Pfam" id="PF00263"/>
    </source>
</evidence>
<organism evidence="12">
    <name type="scientific">hydrothermal vent metagenome</name>
    <dbReference type="NCBI Taxonomy" id="652676"/>
    <lineage>
        <taxon>unclassified sequences</taxon>
        <taxon>metagenomes</taxon>
        <taxon>ecological metagenomes</taxon>
    </lineage>
</organism>
<evidence type="ECO:0000256" key="6">
    <source>
        <dbReference type="ARBA" id="ARBA00022927"/>
    </source>
</evidence>
<comment type="similarity">
    <text evidence="2">Belongs to the bacterial secretin family. GSP D subfamily.</text>
</comment>
<dbReference type="InterPro" id="IPR050810">
    <property type="entry name" value="Bact_Secretion_Sys_Channel"/>
</dbReference>
<dbReference type="InterPro" id="IPR001775">
    <property type="entry name" value="GspD/PilQ"/>
</dbReference>
<keyword evidence="3" id="KW-0813">Transport</keyword>
<evidence type="ECO:0000313" key="12">
    <source>
        <dbReference type="EMBL" id="VAW44239.1"/>
    </source>
</evidence>
<evidence type="ECO:0000256" key="4">
    <source>
        <dbReference type="ARBA" id="ARBA00022452"/>
    </source>
</evidence>
<keyword evidence="5" id="KW-0732">Signal</keyword>
<name>A0A3B0W4M7_9ZZZZ</name>
<feature type="domain" description="NolW-like" evidence="11">
    <location>
        <begin position="21"/>
        <end position="79"/>
    </location>
</feature>
<evidence type="ECO:0000256" key="1">
    <source>
        <dbReference type="ARBA" id="ARBA00004442"/>
    </source>
</evidence>
<evidence type="ECO:0000256" key="9">
    <source>
        <dbReference type="SAM" id="MobiDB-lite"/>
    </source>
</evidence>
<dbReference type="PANTHER" id="PTHR30332:SF24">
    <property type="entry name" value="SECRETIN GSPD-RELATED"/>
    <property type="match status" value="1"/>
</dbReference>
<feature type="domain" description="NolW-like" evidence="11">
    <location>
        <begin position="155"/>
        <end position="223"/>
    </location>
</feature>
<dbReference type="Pfam" id="PF00263">
    <property type="entry name" value="Secretin"/>
    <property type="match status" value="1"/>
</dbReference>
<keyword evidence="8" id="KW-0998">Cell outer membrane</keyword>
<dbReference type="NCBIfam" id="TIGR02517">
    <property type="entry name" value="type_II_gspD"/>
    <property type="match status" value="1"/>
</dbReference>
<dbReference type="InterPro" id="IPR013356">
    <property type="entry name" value="T2SS_GspD"/>
</dbReference>
<dbReference type="PANTHER" id="PTHR30332">
    <property type="entry name" value="PROBABLE GENERAL SECRETION PATHWAY PROTEIN D"/>
    <property type="match status" value="1"/>
</dbReference>
<dbReference type="AlphaFoldDB" id="A0A3B0W4M7"/>
<evidence type="ECO:0000256" key="7">
    <source>
        <dbReference type="ARBA" id="ARBA00023136"/>
    </source>
</evidence>
<dbReference type="PRINTS" id="PR00811">
    <property type="entry name" value="BCTERIALGSPD"/>
</dbReference>
<gene>
    <name evidence="12" type="ORF">MNBD_GAMMA02-892</name>
</gene>
<feature type="domain" description="Type II/III secretion system secretin-like" evidence="10">
    <location>
        <begin position="312"/>
        <end position="481"/>
    </location>
</feature>
<dbReference type="GO" id="GO:0015628">
    <property type="term" value="P:protein secretion by the type II secretion system"/>
    <property type="evidence" value="ECO:0007669"/>
    <property type="project" value="InterPro"/>
</dbReference>
<dbReference type="Pfam" id="PF03958">
    <property type="entry name" value="Secretin_N"/>
    <property type="match status" value="3"/>
</dbReference>